<feature type="domain" description="Luciferase-like" evidence="7">
    <location>
        <begin position="33"/>
        <end position="400"/>
    </location>
</feature>
<dbReference type="Pfam" id="PF00296">
    <property type="entry name" value="Bac_luciferase"/>
    <property type="match status" value="1"/>
</dbReference>
<reference evidence="8 9" key="1">
    <citation type="journal article" date="2018" name="IMA Fungus">
        <title>IMA Genome-F 9: Draft genome sequence of Annulohypoxylon stygium, Aspergillus mulundensis, Berkeleyomyces basicola (syn. Thielaviopsis basicola), Ceratocystis smalleyi, two Cercospora beticola strains, Coleophoma cylindrospora, Fusarium fracticaudum, Phialophora cf. hyalina, and Morchella septimelata.</title>
        <authorList>
            <person name="Wingfield B.D."/>
            <person name="Bills G.F."/>
            <person name="Dong Y."/>
            <person name="Huang W."/>
            <person name="Nel W.J."/>
            <person name="Swalarsk-Parry B.S."/>
            <person name="Vaghefi N."/>
            <person name="Wilken P.M."/>
            <person name="An Z."/>
            <person name="de Beer Z.W."/>
            <person name="De Vos L."/>
            <person name="Chen L."/>
            <person name="Duong T.A."/>
            <person name="Gao Y."/>
            <person name="Hammerbacher A."/>
            <person name="Kikkert J.R."/>
            <person name="Li Y."/>
            <person name="Li H."/>
            <person name="Li K."/>
            <person name="Li Q."/>
            <person name="Liu X."/>
            <person name="Ma X."/>
            <person name="Naidoo K."/>
            <person name="Pethybridge S.J."/>
            <person name="Sun J."/>
            <person name="Steenkamp E.T."/>
            <person name="van der Nest M.A."/>
            <person name="van Wyk S."/>
            <person name="Wingfield M.J."/>
            <person name="Xiong C."/>
            <person name="Yue Q."/>
            <person name="Zhang X."/>
        </authorList>
    </citation>
    <scope>NUCLEOTIDE SEQUENCE [LARGE SCALE GENOMIC DNA]</scope>
    <source>
        <strain evidence="8 9">BP6252</strain>
    </source>
</reference>
<dbReference type="Gene3D" id="3.20.20.30">
    <property type="entry name" value="Luciferase-like domain"/>
    <property type="match status" value="1"/>
</dbReference>
<evidence type="ECO:0000256" key="4">
    <source>
        <dbReference type="ARBA" id="ARBA00023033"/>
    </source>
</evidence>
<dbReference type="SUPFAM" id="SSF51679">
    <property type="entry name" value="Bacterial luciferase-like"/>
    <property type="match status" value="1"/>
</dbReference>
<dbReference type="AlphaFoldDB" id="A0A3D8SQ67"/>
<dbReference type="Proteomes" id="UP000256645">
    <property type="component" value="Unassembled WGS sequence"/>
</dbReference>
<dbReference type="NCBIfam" id="TIGR03860">
    <property type="entry name" value="FMN_nitrolo"/>
    <property type="match status" value="1"/>
</dbReference>
<dbReference type="InterPro" id="IPR051260">
    <property type="entry name" value="Diverse_substr_monoxygenases"/>
</dbReference>
<evidence type="ECO:0000256" key="3">
    <source>
        <dbReference type="ARBA" id="ARBA00023002"/>
    </source>
</evidence>
<organism evidence="8 9">
    <name type="scientific">Coleophoma cylindrospora</name>
    <dbReference type="NCBI Taxonomy" id="1849047"/>
    <lineage>
        <taxon>Eukaryota</taxon>
        <taxon>Fungi</taxon>
        <taxon>Dikarya</taxon>
        <taxon>Ascomycota</taxon>
        <taxon>Pezizomycotina</taxon>
        <taxon>Leotiomycetes</taxon>
        <taxon>Helotiales</taxon>
        <taxon>Dermateaceae</taxon>
        <taxon>Coleophoma</taxon>
    </lineage>
</organism>
<feature type="region of interest" description="Disordered" evidence="6">
    <location>
        <begin position="472"/>
        <end position="542"/>
    </location>
</feature>
<proteinExistence type="inferred from homology"/>
<dbReference type="PANTHER" id="PTHR30011:SF16">
    <property type="entry name" value="C2H2 FINGER DOMAIN TRANSCRIPTION FACTOR (EUROFUNG)-RELATED"/>
    <property type="match status" value="1"/>
</dbReference>
<evidence type="ECO:0000313" key="8">
    <source>
        <dbReference type="EMBL" id="RDW88311.1"/>
    </source>
</evidence>
<evidence type="ECO:0000256" key="6">
    <source>
        <dbReference type="SAM" id="MobiDB-lite"/>
    </source>
</evidence>
<protein>
    <submittedName>
        <fullName evidence="8">Bacterial luciferase-like protein</fullName>
    </submittedName>
</protein>
<dbReference type="GO" id="GO:0016705">
    <property type="term" value="F:oxidoreductase activity, acting on paired donors, with incorporation or reduction of molecular oxygen"/>
    <property type="evidence" value="ECO:0007669"/>
    <property type="project" value="InterPro"/>
</dbReference>
<evidence type="ECO:0000256" key="1">
    <source>
        <dbReference type="ARBA" id="ARBA00022630"/>
    </source>
</evidence>
<keyword evidence="1" id="KW-0285">Flavoprotein</keyword>
<dbReference type="EMBL" id="PDLM01000001">
    <property type="protein sequence ID" value="RDW88311.1"/>
    <property type="molecule type" value="Genomic_DNA"/>
</dbReference>
<keyword evidence="9" id="KW-1185">Reference proteome</keyword>
<evidence type="ECO:0000256" key="5">
    <source>
        <dbReference type="ARBA" id="ARBA00033748"/>
    </source>
</evidence>
<evidence type="ECO:0000259" key="7">
    <source>
        <dbReference type="Pfam" id="PF00296"/>
    </source>
</evidence>
<dbReference type="InterPro" id="IPR016215">
    <property type="entry name" value="NTA_MOA"/>
</dbReference>
<comment type="similarity">
    <text evidence="5">Belongs to the NtaA/SnaA/DszA monooxygenase family.</text>
</comment>
<keyword evidence="3" id="KW-0560">Oxidoreductase</keyword>
<dbReference type="OrthoDB" id="5561043at2759"/>
<dbReference type="STRING" id="1849047.A0A3D8SQ67"/>
<feature type="compositionally biased region" description="Basic and acidic residues" evidence="6">
    <location>
        <begin position="472"/>
        <end position="513"/>
    </location>
</feature>
<dbReference type="PANTHER" id="PTHR30011">
    <property type="entry name" value="ALKANESULFONATE MONOOXYGENASE-RELATED"/>
    <property type="match status" value="1"/>
</dbReference>
<evidence type="ECO:0000313" key="9">
    <source>
        <dbReference type="Proteomes" id="UP000256645"/>
    </source>
</evidence>
<comment type="caution">
    <text evidence="8">The sequence shown here is derived from an EMBL/GenBank/DDBJ whole genome shotgun (WGS) entry which is preliminary data.</text>
</comment>
<sequence length="605" mass="67133">MAEDSAVPSRPKKIMQLNFFETACTGSHMATGQWKSPEDNSRYKDRLEYYIWLARLAEKGKITSIFFADTYGIHETFEGSPAATYRGGSQVGTMDPVCIVSAMAAVTKTVAFGITGSTSYVNPFILARTWSTLDHLTRGRISWNVVTSYSNSAARCMGKDKVLPSEERYKAAHEYMDLVYQLWEDCWDDGAQKWSVEPECAYDPDMIHRVEYNGKYHKMSGYGQVHPSPQRTPVIFQAGASKSGIEFAGKHAEGIYTDVSTVDAMLSYTKAVRAAAARNGRDPSSIKFFAAIMPIIGRTVEEAQAKYDYALKNISVQGGLAKFSSYTNVDMSQFPLDEPFNFEGKTADNTITGVINNFKTYSKDMSEAWTPRKLGGMLSFGGTTPMPVGTPSMVADFMEKWFTETDIDGFNMAYVSNPGSFEDVVELLVPELQKRGLMWTEYPVPGGTFRENVQCAPGKCFLPANHPAKSKFERPNYLEEERAAEEKKKLEAQAEKLEKESTVTENNEEKSSAVEEQVSAATTKQTQDGEEAASLPELVSPVSETPTLLAEEPERMKVKSEAESKVAEQLVVLSVDTLPQNNEYKAEELKKTETEVQVLPVVVAT</sequence>
<name>A0A3D8SQ67_9HELO</name>
<keyword evidence="4" id="KW-0503">Monooxygenase</keyword>
<dbReference type="InterPro" id="IPR011251">
    <property type="entry name" value="Luciferase-like_dom"/>
</dbReference>
<keyword evidence="2" id="KW-0288">FMN</keyword>
<evidence type="ECO:0000256" key="2">
    <source>
        <dbReference type="ARBA" id="ARBA00022643"/>
    </source>
</evidence>
<dbReference type="GO" id="GO:0004497">
    <property type="term" value="F:monooxygenase activity"/>
    <property type="evidence" value="ECO:0007669"/>
    <property type="project" value="UniProtKB-KW"/>
</dbReference>
<dbReference type="InterPro" id="IPR036661">
    <property type="entry name" value="Luciferase-like_sf"/>
</dbReference>
<accession>A0A3D8SQ67</accession>
<gene>
    <name evidence="8" type="ORF">BP6252_00343</name>
</gene>